<evidence type="ECO:0000313" key="1">
    <source>
        <dbReference type="EMBL" id="KHF99148.1"/>
    </source>
</evidence>
<dbReference type="Proteomes" id="UP000032142">
    <property type="component" value="Unassembled WGS sequence"/>
</dbReference>
<gene>
    <name evidence="1" type="ORF">F383_38138</name>
</gene>
<accession>A0A0B0MI68</accession>
<name>A0A0B0MI68_GOSAR</name>
<comment type="caution">
    <text evidence="1">The sequence shown here is derived from an EMBL/GenBank/DDBJ whole genome shotgun (WGS) entry which is preliminary data.</text>
</comment>
<evidence type="ECO:0000313" key="2">
    <source>
        <dbReference type="Proteomes" id="UP000032142"/>
    </source>
</evidence>
<reference evidence="2" key="1">
    <citation type="submission" date="2014-09" db="EMBL/GenBank/DDBJ databases">
        <authorList>
            <person name="Mudge J."/>
            <person name="Ramaraj T."/>
            <person name="Lindquist I.E."/>
            <person name="Bharti A.K."/>
            <person name="Sundararajan A."/>
            <person name="Cameron C.T."/>
            <person name="Woodward J.E."/>
            <person name="May G.D."/>
            <person name="Brubaker C."/>
            <person name="Broadhvest J."/>
            <person name="Wilkins T.A."/>
        </authorList>
    </citation>
    <scope>NUCLEOTIDE SEQUENCE</scope>
    <source>
        <strain evidence="2">cv. AKA8401</strain>
    </source>
</reference>
<proteinExistence type="predicted"/>
<sequence>MCLYCQGVSLIV</sequence>
<dbReference type="EMBL" id="JRRC01066600">
    <property type="protein sequence ID" value="KHF99148.1"/>
    <property type="molecule type" value="Genomic_DNA"/>
</dbReference>
<keyword evidence="2" id="KW-1185">Reference proteome</keyword>
<protein>
    <submittedName>
        <fullName evidence="1">Uncharacterized protein</fullName>
    </submittedName>
</protein>
<organism evidence="1 2">
    <name type="scientific">Gossypium arboreum</name>
    <name type="common">Tree cotton</name>
    <name type="synonym">Gossypium nanking</name>
    <dbReference type="NCBI Taxonomy" id="29729"/>
    <lineage>
        <taxon>Eukaryota</taxon>
        <taxon>Viridiplantae</taxon>
        <taxon>Streptophyta</taxon>
        <taxon>Embryophyta</taxon>
        <taxon>Tracheophyta</taxon>
        <taxon>Spermatophyta</taxon>
        <taxon>Magnoliopsida</taxon>
        <taxon>eudicotyledons</taxon>
        <taxon>Gunneridae</taxon>
        <taxon>Pentapetalae</taxon>
        <taxon>rosids</taxon>
        <taxon>malvids</taxon>
        <taxon>Malvales</taxon>
        <taxon>Malvaceae</taxon>
        <taxon>Malvoideae</taxon>
        <taxon>Gossypium</taxon>
    </lineage>
</organism>